<evidence type="ECO:0000259" key="2">
    <source>
        <dbReference type="PROSITE" id="PS50222"/>
    </source>
</evidence>
<dbReference type="SUPFAM" id="SSF47473">
    <property type="entry name" value="EF-hand"/>
    <property type="match status" value="1"/>
</dbReference>
<dbReference type="InterPro" id="IPR011992">
    <property type="entry name" value="EF-hand-dom_pair"/>
</dbReference>
<sequence>MSRDQLVRAVFAALDADKDGVLNQKDHLRGMRVFAEATGMRGGSAQACDNAELTRDVVFFLKLVNDKSGDAGCFCTDEDQELRTIQAKLSAQSAAVAKAVSKAVSAARPPAMSPPPAMSRTELISAIFQRLDVDKDGKLNPGEMRRFAEQQDFDGTDEEWAEAYKELCTEKGRDPAQGVNLELFTQLLNDESEEGHRLPLHRRGDAVDAREASRQLRSLSQPQGRLPARKAAGLLRWPRRWGAAPGYAVAAARASPGWPGVVSP</sequence>
<comment type="caution">
    <text evidence="3">The sequence shown here is derived from an EMBL/GenBank/DDBJ whole genome shotgun (WGS) entry which is preliminary data.</text>
</comment>
<keyword evidence="1" id="KW-0106">Calcium</keyword>
<gene>
    <name evidence="3" type="ORF">PCOR1329_LOCUS69774</name>
</gene>
<dbReference type="PROSITE" id="PS00018">
    <property type="entry name" value="EF_HAND_1"/>
    <property type="match status" value="1"/>
</dbReference>
<accession>A0ABN9WVB7</accession>
<dbReference type="Proteomes" id="UP001189429">
    <property type="component" value="Unassembled WGS sequence"/>
</dbReference>
<dbReference type="Pfam" id="PF13202">
    <property type="entry name" value="EF-hand_5"/>
    <property type="match status" value="2"/>
</dbReference>
<feature type="domain" description="EF-hand" evidence="2">
    <location>
        <begin position="2"/>
        <end position="37"/>
    </location>
</feature>
<dbReference type="InterPro" id="IPR018247">
    <property type="entry name" value="EF_Hand_1_Ca_BS"/>
</dbReference>
<evidence type="ECO:0000256" key="1">
    <source>
        <dbReference type="ARBA" id="ARBA00022837"/>
    </source>
</evidence>
<protein>
    <recommendedName>
        <fullName evidence="2">EF-hand domain-containing protein</fullName>
    </recommendedName>
</protein>
<organism evidence="3 4">
    <name type="scientific">Prorocentrum cordatum</name>
    <dbReference type="NCBI Taxonomy" id="2364126"/>
    <lineage>
        <taxon>Eukaryota</taxon>
        <taxon>Sar</taxon>
        <taxon>Alveolata</taxon>
        <taxon>Dinophyceae</taxon>
        <taxon>Prorocentrales</taxon>
        <taxon>Prorocentraceae</taxon>
        <taxon>Prorocentrum</taxon>
    </lineage>
</organism>
<name>A0ABN9WVB7_9DINO</name>
<evidence type="ECO:0000313" key="4">
    <source>
        <dbReference type="Proteomes" id="UP001189429"/>
    </source>
</evidence>
<dbReference type="InterPro" id="IPR002048">
    <property type="entry name" value="EF_hand_dom"/>
</dbReference>
<evidence type="ECO:0000313" key="3">
    <source>
        <dbReference type="EMBL" id="CAK0889172.1"/>
    </source>
</evidence>
<dbReference type="SMART" id="SM00054">
    <property type="entry name" value="EFh"/>
    <property type="match status" value="2"/>
</dbReference>
<keyword evidence="4" id="KW-1185">Reference proteome</keyword>
<dbReference type="Gene3D" id="1.10.238.10">
    <property type="entry name" value="EF-hand"/>
    <property type="match status" value="1"/>
</dbReference>
<feature type="domain" description="EF-hand" evidence="2">
    <location>
        <begin position="119"/>
        <end position="154"/>
    </location>
</feature>
<dbReference type="PROSITE" id="PS50222">
    <property type="entry name" value="EF_HAND_2"/>
    <property type="match status" value="2"/>
</dbReference>
<proteinExistence type="predicted"/>
<dbReference type="EMBL" id="CAUYUJ010019174">
    <property type="protein sequence ID" value="CAK0889172.1"/>
    <property type="molecule type" value="Genomic_DNA"/>
</dbReference>
<reference evidence="3" key="1">
    <citation type="submission" date="2023-10" db="EMBL/GenBank/DDBJ databases">
        <authorList>
            <person name="Chen Y."/>
            <person name="Shah S."/>
            <person name="Dougan E. K."/>
            <person name="Thang M."/>
            <person name="Chan C."/>
        </authorList>
    </citation>
    <scope>NUCLEOTIDE SEQUENCE [LARGE SCALE GENOMIC DNA]</scope>
</reference>